<dbReference type="Proteomes" id="UP001174909">
    <property type="component" value="Unassembled WGS sequence"/>
</dbReference>
<comment type="caution">
    <text evidence="1">The sequence shown here is derived from an EMBL/GenBank/DDBJ whole genome shotgun (WGS) entry which is preliminary data.</text>
</comment>
<evidence type="ECO:0000313" key="2">
    <source>
        <dbReference type="Proteomes" id="UP001174909"/>
    </source>
</evidence>
<organism evidence="1 2">
    <name type="scientific">Geodia barretti</name>
    <name type="common">Barrett's horny sponge</name>
    <dbReference type="NCBI Taxonomy" id="519541"/>
    <lineage>
        <taxon>Eukaryota</taxon>
        <taxon>Metazoa</taxon>
        <taxon>Porifera</taxon>
        <taxon>Demospongiae</taxon>
        <taxon>Heteroscleromorpha</taxon>
        <taxon>Tetractinellida</taxon>
        <taxon>Astrophorina</taxon>
        <taxon>Geodiidae</taxon>
        <taxon>Geodia</taxon>
    </lineage>
</organism>
<reference evidence="1" key="1">
    <citation type="submission" date="2023-03" db="EMBL/GenBank/DDBJ databases">
        <authorList>
            <person name="Steffen K."/>
            <person name="Cardenas P."/>
        </authorList>
    </citation>
    <scope>NUCLEOTIDE SEQUENCE</scope>
</reference>
<proteinExistence type="predicted"/>
<sequence>MSELEKCKDEEKRRELEKKKRECDEVSKKQETEQS</sequence>
<keyword evidence="2" id="KW-1185">Reference proteome</keyword>
<dbReference type="AlphaFoldDB" id="A0AA35SUS9"/>
<evidence type="ECO:0000313" key="1">
    <source>
        <dbReference type="EMBL" id="CAI8036283.1"/>
    </source>
</evidence>
<name>A0AA35SUS9_GEOBA</name>
<gene>
    <name evidence="1" type="ORF">GBAR_LOCUS20341</name>
</gene>
<dbReference type="EMBL" id="CASHTH010002858">
    <property type="protein sequence ID" value="CAI8036283.1"/>
    <property type="molecule type" value="Genomic_DNA"/>
</dbReference>
<accession>A0AA35SUS9</accession>
<protein>
    <submittedName>
        <fullName evidence="1">Uncharacterized protein</fullName>
    </submittedName>
</protein>